<gene>
    <name evidence="7" type="ORF">MNV_1770009</name>
</gene>
<dbReference type="HAMAP" id="MF_01222">
    <property type="entry name" value="Archease_arch"/>
    <property type="match status" value="1"/>
</dbReference>
<dbReference type="SUPFAM" id="SSF69819">
    <property type="entry name" value="MTH1598-like"/>
    <property type="match status" value="1"/>
</dbReference>
<name>A0A284VM83_9EURY</name>
<dbReference type="Pfam" id="PF01951">
    <property type="entry name" value="Archease"/>
    <property type="match status" value="1"/>
</dbReference>
<dbReference type="NCBIfam" id="NF001617">
    <property type="entry name" value="PRK00407.1"/>
    <property type="match status" value="1"/>
</dbReference>
<feature type="domain" description="Archease" evidence="6">
    <location>
        <begin position="3"/>
        <end position="141"/>
    </location>
</feature>
<protein>
    <recommendedName>
        <fullName evidence="5">Protein archease</fullName>
    </recommendedName>
</protein>
<evidence type="ECO:0000256" key="3">
    <source>
        <dbReference type="ARBA" id="ARBA00022723"/>
    </source>
</evidence>
<dbReference type="AlphaFoldDB" id="A0A284VM83"/>
<evidence type="ECO:0000313" key="7">
    <source>
        <dbReference type="EMBL" id="SNQ60358.1"/>
    </source>
</evidence>
<dbReference type="STRING" id="1392998.ANME2D_00676"/>
<evidence type="ECO:0000256" key="4">
    <source>
        <dbReference type="ARBA" id="ARBA00022837"/>
    </source>
</evidence>
<sequence length="141" mass="16009">MPYRYLEDVATADAAFEVEGKTLEELFRDAAVATFEVMVDTGTVKPEITREIELKNENVGDLLFDWLSELVYLKDAESLIFCGFDVNIRKNESCELKATISGEPINQRKHSLRSDVKAVTYHMFEVKKTGGNWTARVVLDI</sequence>
<dbReference type="OrthoDB" id="8831at2157"/>
<comment type="function">
    <text evidence="5">Activates the tRNA-splicing ligase complex by facilitating the enzymatic turnover of catalytic subunit RtcB. Acts by promoting the guanylylation of RtcB, a key intermediate step in tRNA ligation. Can also alter the NTP specificity of RtcB such that ATP, dGTP or ITP is used efficiently.</text>
</comment>
<comment type="similarity">
    <text evidence="1 5">Belongs to the archease family.</text>
</comment>
<dbReference type="GO" id="GO:0006388">
    <property type="term" value="P:tRNA splicing, via endonucleolytic cleavage and ligation"/>
    <property type="evidence" value="ECO:0007669"/>
    <property type="project" value="UniProtKB-UniRule"/>
</dbReference>
<dbReference type="Proteomes" id="UP000218615">
    <property type="component" value="Unassembled WGS sequence"/>
</dbReference>
<dbReference type="InterPro" id="IPR022952">
    <property type="entry name" value="Archease_arc"/>
</dbReference>
<accession>A0A284VM83</accession>
<feature type="binding site" evidence="5">
    <location>
        <position position="140"/>
    </location>
    <ligand>
        <name>Ca(2+)</name>
        <dbReference type="ChEBI" id="CHEBI:29108"/>
    </ligand>
</feature>
<dbReference type="InterPro" id="IPR002804">
    <property type="entry name" value="Archease"/>
</dbReference>
<dbReference type="PANTHER" id="PTHR12682">
    <property type="entry name" value="ARCHEASE"/>
    <property type="match status" value="1"/>
</dbReference>
<evidence type="ECO:0000256" key="2">
    <source>
        <dbReference type="ARBA" id="ARBA00022694"/>
    </source>
</evidence>
<dbReference type="InterPro" id="IPR036820">
    <property type="entry name" value="Archease_dom_sf"/>
</dbReference>
<dbReference type="Gene3D" id="3.55.10.10">
    <property type="entry name" value="Archease domain"/>
    <property type="match status" value="1"/>
</dbReference>
<keyword evidence="8" id="KW-1185">Reference proteome</keyword>
<keyword evidence="4 5" id="KW-0106">Calcium</keyword>
<evidence type="ECO:0000256" key="5">
    <source>
        <dbReference type="HAMAP-Rule" id="MF_01222"/>
    </source>
</evidence>
<keyword evidence="3 5" id="KW-0479">Metal-binding</keyword>
<feature type="binding site" evidence="5">
    <location>
        <position position="141"/>
    </location>
    <ligand>
        <name>Ca(2+)</name>
        <dbReference type="ChEBI" id="CHEBI:29108"/>
    </ligand>
</feature>
<dbReference type="InterPro" id="IPR023572">
    <property type="entry name" value="Archease_dom"/>
</dbReference>
<evidence type="ECO:0000313" key="8">
    <source>
        <dbReference type="Proteomes" id="UP000218615"/>
    </source>
</evidence>
<dbReference type="EMBL" id="FZMP01000087">
    <property type="protein sequence ID" value="SNQ60358.1"/>
    <property type="molecule type" value="Genomic_DNA"/>
</dbReference>
<dbReference type="RefSeq" id="WP_096204687.1">
    <property type="nucleotide sequence ID" value="NZ_FZMP01000087.1"/>
</dbReference>
<dbReference type="GO" id="GO:0005509">
    <property type="term" value="F:calcium ion binding"/>
    <property type="evidence" value="ECO:0007669"/>
    <property type="project" value="UniProtKB-UniRule"/>
</dbReference>
<reference evidence="8" key="1">
    <citation type="submission" date="2017-06" db="EMBL/GenBank/DDBJ databases">
        <authorList>
            <person name="Cremers G."/>
        </authorList>
    </citation>
    <scope>NUCLEOTIDE SEQUENCE [LARGE SCALE GENOMIC DNA]</scope>
</reference>
<evidence type="ECO:0000256" key="1">
    <source>
        <dbReference type="ARBA" id="ARBA00007963"/>
    </source>
</evidence>
<keyword evidence="2 5" id="KW-0819">tRNA processing</keyword>
<proteinExistence type="inferred from homology"/>
<feature type="binding site" evidence="5">
    <location>
        <position position="13"/>
    </location>
    <ligand>
        <name>Ca(2+)</name>
        <dbReference type="ChEBI" id="CHEBI:29108"/>
    </ligand>
</feature>
<evidence type="ECO:0000259" key="6">
    <source>
        <dbReference type="Pfam" id="PF01951"/>
    </source>
</evidence>
<dbReference type="PANTHER" id="PTHR12682:SF11">
    <property type="entry name" value="PROTEIN ARCHEASE"/>
    <property type="match status" value="1"/>
</dbReference>
<organism evidence="7 8">
    <name type="scientific">Candidatus Methanoperedens nitratireducens</name>
    <dbReference type="NCBI Taxonomy" id="1392998"/>
    <lineage>
        <taxon>Archaea</taxon>
        <taxon>Methanobacteriati</taxon>
        <taxon>Methanobacteriota</taxon>
        <taxon>Stenosarchaea group</taxon>
        <taxon>Methanomicrobia</taxon>
        <taxon>Methanosarcinales</taxon>
        <taxon>ANME-2 cluster</taxon>
        <taxon>Candidatus Methanoperedentaceae</taxon>
        <taxon>Candidatus Methanoperedens</taxon>
    </lineage>
</organism>